<dbReference type="Gene3D" id="3.10.20.320">
    <property type="entry name" value="Putative peptidoglycan bound protein (lpxtg motif)"/>
    <property type="match status" value="3"/>
</dbReference>
<keyword evidence="3" id="KW-0812">Transmembrane</keyword>
<dbReference type="RefSeq" id="WP_088271918.1">
    <property type="nucleotide sequence ID" value="NZ_BMKI01000018.1"/>
</dbReference>
<feature type="domain" description="MucBP" evidence="4">
    <location>
        <begin position="45"/>
        <end position="116"/>
    </location>
</feature>
<evidence type="ECO:0000256" key="2">
    <source>
        <dbReference type="ARBA" id="ARBA00022737"/>
    </source>
</evidence>
<keyword evidence="3" id="KW-1133">Transmembrane helix</keyword>
<organism evidence="5 6">
    <name type="scientific">Enterococcus wangshanyuanii</name>
    <dbReference type="NCBI Taxonomy" id="2005703"/>
    <lineage>
        <taxon>Bacteria</taxon>
        <taxon>Bacillati</taxon>
        <taxon>Bacillota</taxon>
        <taxon>Bacilli</taxon>
        <taxon>Lactobacillales</taxon>
        <taxon>Enterococcaceae</taxon>
        <taxon>Enterococcus</taxon>
    </lineage>
</organism>
<feature type="domain" description="MucBP" evidence="4">
    <location>
        <begin position="199"/>
        <end position="271"/>
    </location>
</feature>
<evidence type="ECO:0000259" key="4">
    <source>
        <dbReference type="Pfam" id="PF06458"/>
    </source>
</evidence>
<dbReference type="Pfam" id="PF06458">
    <property type="entry name" value="MucBP"/>
    <property type="match status" value="3"/>
</dbReference>
<dbReference type="InterPro" id="IPR042229">
    <property type="entry name" value="Listeria/Bacterioides_rpt_sf"/>
</dbReference>
<feature type="domain" description="MucBP" evidence="4">
    <location>
        <begin position="122"/>
        <end position="193"/>
    </location>
</feature>
<dbReference type="Gene3D" id="2.60.40.4270">
    <property type="entry name" value="Listeria-Bacteroides repeat domain"/>
    <property type="match status" value="1"/>
</dbReference>
<feature type="transmembrane region" description="Helical" evidence="3">
    <location>
        <begin position="379"/>
        <end position="397"/>
    </location>
</feature>
<protein>
    <recommendedName>
        <fullName evidence="4">MucBP domain-containing protein</fullName>
    </recommendedName>
</protein>
<evidence type="ECO:0000313" key="6">
    <source>
        <dbReference type="Proteomes" id="UP000630615"/>
    </source>
</evidence>
<accession>A0ABQ1PVC3</accession>
<sequence>MNRRVMMVLMLLIFFGKGDVTFANEGGKQDRDQSTILNSDEIVNLTVNFVNKKTDEVLNTVSLSYPTNSTIDVTETGTVQDIVQRFIDSGYTLVERPINEGGVVVSPDGTTITYYFEKQANLTVNFVNKATDEVLNTISLNYPINSAIDVTETGTVQDIVQRFIDSGYTLVERPINEGGVVVSPDGTTITYYFEKQANLTVNFVNKATDEVLNTVSLSYPTNSTIDVTETGTVQDIVQRFIDSGYTLVERPINEDRVVVSPEGTTITYYFEKGKILQIFYLVTFNSNGGSSVLTQKIKENELLLKPVNPQKEGFYFGGWYLNKELSEEWNFETPIIEDTILYAKWIKKDDLSENHYQLLNTPDPHNKTKKLPKLGQANLSNYLSSFGVISILVIIYLKCYVINNRKKIV</sequence>
<evidence type="ECO:0000313" key="5">
    <source>
        <dbReference type="EMBL" id="GGD04562.1"/>
    </source>
</evidence>
<comment type="caution">
    <text evidence="5">The sequence shown here is derived from an EMBL/GenBank/DDBJ whole genome shotgun (WGS) entry which is preliminary data.</text>
</comment>
<dbReference type="InterPro" id="IPR013378">
    <property type="entry name" value="InlB-like_B-rpt"/>
</dbReference>
<proteinExistence type="predicted"/>
<keyword evidence="3" id="KW-0472">Membrane</keyword>
<dbReference type="Proteomes" id="UP000630615">
    <property type="component" value="Unassembled WGS sequence"/>
</dbReference>
<reference evidence="6" key="1">
    <citation type="journal article" date="2019" name="Int. J. Syst. Evol. Microbiol.">
        <title>The Global Catalogue of Microorganisms (GCM) 10K type strain sequencing project: providing services to taxonomists for standard genome sequencing and annotation.</title>
        <authorList>
            <consortium name="The Broad Institute Genomics Platform"/>
            <consortium name="The Broad Institute Genome Sequencing Center for Infectious Disease"/>
            <person name="Wu L."/>
            <person name="Ma J."/>
        </authorList>
    </citation>
    <scope>NUCLEOTIDE SEQUENCE [LARGE SCALE GENOMIC DNA]</scope>
    <source>
        <strain evidence="6">CGMCC 1.15942</strain>
    </source>
</reference>
<dbReference type="InterPro" id="IPR009459">
    <property type="entry name" value="MucBP_dom"/>
</dbReference>
<comment type="subcellular location">
    <subcellularLocation>
        <location evidence="1">Cell envelope</location>
    </subcellularLocation>
</comment>
<keyword evidence="6" id="KW-1185">Reference proteome</keyword>
<dbReference type="EMBL" id="BMKI01000018">
    <property type="protein sequence ID" value="GGD04562.1"/>
    <property type="molecule type" value="Genomic_DNA"/>
</dbReference>
<evidence type="ECO:0000256" key="1">
    <source>
        <dbReference type="ARBA" id="ARBA00004196"/>
    </source>
</evidence>
<keyword evidence="2" id="KW-0677">Repeat</keyword>
<name>A0ABQ1PVC3_9ENTE</name>
<dbReference type="Pfam" id="PF09479">
    <property type="entry name" value="Flg_new"/>
    <property type="match status" value="1"/>
</dbReference>
<evidence type="ECO:0000256" key="3">
    <source>
        <dbReference type="SAM" id="Phobius"/>
    </source>
</evidence>
<gene>
    <name evidence="5" type="ORF">GCM10011573_37600</name>
</gene>